<dbReference type="InterPro" id="IPR053781">
    <property type="entry name" value="F-box_AtFBL13-like"/>
</dbReference>
<dbReference type="PROSITE" id="PS50181">
    <property type="entry name" value="FBOX"/>
    <property type="match status" value="1"/>
</dbReference>
<dbReference type="PANTHER" id="PTHR31900">
    <property type="entry name" value="F-BOX/RNI SUPERFAMILY PROTEIN-RELATED"/>
    <property type="match status" value="1"/>
</dbReference>
<dbReference type="Gene3D" id="3.80.10.10">
    <property type="entry name" value="Ribonuclease Inhibitor"/>
    <property type="match status" value="1"/>
</dbReference>
<sequence>MEDVDRVSDLPDSILCHILSFLSTKDAVVTSILSTRWRYLFTLLSNLDFDLGEFTSSDRRPKISSIKIFLSFVGKMLFFHKTNVDKFRLKCGIRVDCCHVYGLILAAVWRGVKHLDLNISYTNVKTLPDALFACRTLVALKLDIHFVLDVPKVKNLFSSCTNLEDVIIEKCNMENINNFNISHHLLQSLTILHSNDSSNCWLIIDSPNLAYFKYIDHVVGGYSLENLQSIVSVDIHFIIEDDDLQADATALFREISNVRSLLLSSTSLKLLLSCESLPIFASMVELKLYCEHSYEYWEKGLESLLTSSPELEKLDFDQEVLISLPEKVPSCLSFKLEVTEFSNFRDDKDCIEKVKYILKHGGALQKLTIHTATYYHDEEKMKIADELFASPRESKQCCILIVW</sequence>
<dbReference type="InterPro" id="IPR006566">
    <property type="entry name" value="FBD"/>
</dbReference>
<reference evidence="2 3" key="1">
    <citation type="journal article" date="2019" name="Genome Biol. Evol.">
        <title>Insights into the evolution of the New World diploid cottons (Gossypium, subgenus Houzingenia) based on genome sequencing.</title>
        <authorList>
            <person name="Grover C.E."/>
            <person name="Arick M.A. 2nd"/>
            <person name="Thrash A."/>
            <person name="Conover J.L."/>
            <person name="Sanders W.S."/>
            <person name="Peterson D.G."/>
            <person name="Frelichowski J.E."/>
            <person name="Scheffler J.A."/>
            <person name="Scheffler B.E."/>
            <person name="Wendel J.F."/>
        </authorList>
    </citation>
    <scope>NUCLEOTIDE SEQUENCE [LARGE SCALE GENOMIC DNA]</scope>
    <source>
        <strain evidence="2">4</strain>
        <tissue evidence="2">Leaf</tissue>
    </source>
</reference>
<dbReference type="Proteomes" id="UP000593574">
    <property type="component" value="Unassembled WGS sequence"/>
</dbReference>
<dbReference type="InterPro" id="IPR032675">
    <property type="entry name" value="LRR_dom_sf"/>
</dbReference>
<name>A0A7J8Z2L2_9ROSI</name>
<dbReference type="InterPro" id="IPR050232">
    <property type="entry name" value="FBL13/AtMIF1-like"/>
</dbReference>
<dbReference type="InterPro" id="IPR036047">
    <property type="entry name" value="F-box-like_dom_sf"/>
</dbReference>
<dbReference type="SUPFAM" id="SSF81383">
    <property type="entry name" value="F-box domain"/>
    <property type="match status" value="1"/>
</dbReference>
<dbReference type="InterPro" id="IPR001810">
    <property type="entry name" value="F-box_dom"/>
</dbReference>
<accession>A0A7J8Z2L2</accession>
<gene>
    <name evidence="2" type="ORF">Golax_017778</name>
</gene>
<proteinExistence type="predicted"/>
<dbReference type="Pfam" id="PF00646">
    <property type="entry name" value="F-box"/>
    <property type="match status" value="1"/>
</dbReference>
<dbReference type="SMART" id="SM00256">
    <property type="entry name" value="FBOX"/>
    <property type="match status" value="1"/>
</dbReference>
<organism evidence="2 3">
    <name type="scientific">Gossypium laxum</name>
    <dbReference type="NCBI Taxonomy" id="34288"/>
    <lineage>
        <taxon>Eukaryota</taxon>
        <taxon>Viridiplantae</taxon>
        <taxon>Streptophyta</taxon>
        <taxon>Embryophyta</taxon>
        <taxon>Tracheophyta</taxon>
        <taxon>Spermatophyta</taxon>
        <taxon>Magnoliopsida</taxon>
        <taxon>eudicotyledons</taxon>
        <taxon>Gunneridae</taxon>
        <taxon>Pentapetalae</taxon>
        <taxon>rosids</taxon>
        <taxon>malvids</taxon>
        <taxon>Malvales</taxon>
        <taxon>Malvaceae</taxon>
        <taxon>Malvoideae</taxon>
        <taxon>Gossypium</taxon>
    </lineage>
</organism>
<protein>
    <recommendedName>
        <fullName evidence="1">F-box domain-containing protein</fullName>
    </recommendedName>
</protein>
<evidence type="ECO:0000313" key="2">
    <source>
        <dbReference type="EMBL" id="MBA0705594.1"/>
    </source>
</evidence>
<feature type="domain" description="F-box" evidence="1">
    <location>
        <begin position="4"/>
        <end position="54"/>
    </location>
</feature>
<dbReference type="AlphaFoldDB" id="A0A7J8Z2L2"/>
<dbReference type="CDD" id="cd22160">
    <property type="entry name" value="F-box_AtFBL13-like"/>
    <property type="match status" value="1"/>
</dbReference>
<dbReference type="SMART" id="SM00579">
    <property type="entry name" value="FBD"/>
    <property type="match status" value="1"/>
</dbReference>
<evidence type="ECO:0000313" key="3">
    <source>
        <dbReference type="Proteomes" id="UP000593574"/>
    </source>
</evidence>
<dbReference type="EMBL" id="JABEZV010000002">
    <property type="protein sequence ID" value="MBA0705594.1"/>
    <property type="molecule type" value="Genomic_DNA"/>
</dbReference>
<evidence type="ECO:0000259" key="1">
    <source>
        <dbReference type="PROSITE" id="PS50181"/>
    </source>
</evidence>
<dbReference type="Gene3D" id="1.20.1280.50">
    <property type="match status" value="1"/>
</dbReference>
<dbReference type="PANTHER" id="PTHR31900:SF27">
    <property type="entry name" value="FBD DOMAIN-CONTAINING PROTEIN"/>
    <property type="match status" value="1"/>
</dbReference>
<comment type="caution">
    <text evidence="2">The sequence shown here is derived from an EMBL/GenBank/DDBJ whole genome shotgun (WGS) entry which is preliminary data.</text>
</comment>
<keyword evidence="3" id="KW-1185">Reference proteome</keyword>
<dbReference type="Pfam" id="PF08387">
    <property type="entry name" value="FBD"/>
    <property type="match status" value="1"/>
</dbReference>
<dbReference type="SUPFAM" id="SSF52058">
    <property type="entry name" value="L domain-like"/>
    <property type="match status" value="1"/>
</dbReference>